<name>A0ABR2YS53_9CHLO</name>
<keyword evidence="2" id="KW-1185">Reference proteome</keyword>
<comment type="caution">
    <text evidence="1">The sequence shown here is derived from an EMBL/GenBank/DDBJ whole genome shotgun (WGS) entry which is preliminary data.</text>
</comment>
<organism evidence="1 2">
    <name type="scientific">Coccomyxa subellipsoidea</name>
    <dbReference type="NCBI Taxonomy" id="248742"/>
    <lineage>
        <taxon>Eukaryota</taxon>
        <taxon>Viridiplantae</taxon>
        <taxon>Chlorophyta</taxon>
        <taxon>core chlorophytes</taxon>
        <taxon>Trebouxiophyceae</taxon>
        <taxon>Trebouxiophyceae incertae sedis</taxon>
        <taxon>Coccomyxaceae</taxon>
        <taxon>Coccomyxa</taxon>
    </lineage>
</organism>
<dbReference type="EMBL" id="JALJOT010000006">
    <property type="protein sequence ID" value="KAK9909637.1"/>
    <property type="molecule type" value="Genomic_DNA"/>
</dbReference>
<dbReference type="Pfam" id="PF13561">
    <property type="entry name" value="adh_short_C2"/>
    <property type="match status" value="1"/>
</dbReference>
<proteinExistence type="predicted"/>
<reference evidence="1 2" key="1">
    <citation type="journal article" date="2024" name="Nat. Commun.">
        <title>Phylogenomics reveals the evolutionary origins of lichenization in chlorophyte algae.</title>
        <authorList>
            <person name="Puginier C."/>
            <person name="Libourel C."/>
            <person name="Otte J."/>
            <person name="Skaloud P."/>
            <person name="Haon M."/>
            <person name="Grisel S."/>
            <person name="Petersen M."/>
            <person name="Berrin J.G."/>
            <person name="Delaux P.M."/>
            <person name="Dal Grande F."/>
            <person name="Keller J."/>
        </authorList>
    </citation>
    <scope>NUCLEOTIDE SEQUENCE [LARGE SCALE GENOMIC DNA]</scope>
    <source>
        <strain evidence="1 2">SAG 216-7</strain>
    </source>
</reference>
<dbReference type="PANTHER" id="PTHR43975:SF2">
    <property type="entry name" value="EG:BACR7A4.14 PROTEIN-RELATED"/>
    <property type="match status" value="1"/>
</dbReference>
<dbReference type="InterPro" id="IPR002347">
    <property type="entry name" value="SDR_fam"/>
</dbReference>
<dbReference type="PANTHER" id="PTHR43975">
    <property type="entry name" value="ZGC:101858"/>
    <property type="match status" value="1"/>
</dbReference>
<protein>
    <recommendedName>
        <fullName evidence="3">NAD(P)-binding protein</fullName>
    </recommendedName>
</protein>
<evidence type="ECO:0000313" key="1">
    <source>
        <dbReference type="EMBL" id="KAK9909637.1"/>
    </source>
</evidence>
<dbReference type="InterPro" id="IPR036291">
    <property type="entry name" value="NAD(P)-bd_dom_sf"/>
</dbReference>
<dbReference type="PRINTS" id="PR00081">
    <property type="entry name" value="GDHRDH"/>
</dbReference>
<dbReference type="Proteomes" id="UP001491310">
    <property type="component" value="Unassembled WGS sequence"/>
</dbReference>
<sequence>MASTTTPIIPDLKGKRVLVTGGSAGIGKATAFAFDANGCSVAVLGRRLERLDAVSSQLKHGVSIVADLTKEGDMKRAIQETVEKLGGLDILVNSGGAASDDMAGGDEASFIAAFKLHVTGNLTLIRAAEEELIKNKGAVINISSIAAVIPNTWFHSTYGVAKAAQDKLTKDLAFEFASKGVRVNSILPATIDTEAFDTLEKQMGKPKADILAGMAPNHAQNRVAQPEEVAAPIVFLASNAASFITGVNLLVDGGATLGYWFNRAPFLE</sequence>
<dbReference type="PRINTS" id="PR00080">
    <property type="entry name" value="SDRFAMILY"/>
</dbReference>
<evidence type="ECO:0008006" key="3">
    <source>
        <dbReference type="Google" id="ProtNLM"/>
    </source>
</evidence>
<dbReference type="Gene3D" id="3.40.50.720">
    <property type="entry name" value="NAD(P)-binding Rossmann-like Domain"/>
    <property type="match status" value="1"/>
</dbReference>
<evidence type="ECO:0000313" key="2">
    <source>
        <dbReference type="Proteomes" id="UP001491310"/>
    </source>
</evidence>
<dbReference type="SUPFAM" id="SSF51735">
    <property type="entry name" value="NAD(P)-binding Rossmann-fold domains"/>
    <property type="match status" value="1"/>
</dbReference>
<gene>
    <name evidence="1" type="ORF">WJX75_005395</name>
</gene>
<accession>A0ABR2YS53</accession>